<comment type="similarity">
    <text evidence="1">Belongs to the cycloisomerase 2 family.</text>
</comment>
<keyword evidence="3" id="KW-1185">Reference proteome</keyword>
<dbReference type="SUPFAM" id="SSF75011">
    <property type="entry name" value="3-carboxy-cis,cis-mucoante lactonizing enzyme"/>
    <property type="match status" value="1"/>
</dbReference>
<evidence type="ECO:0000313" key="2">
    <source>
        <dbReference type="EMBL" id="RJE20211.1"/>
    </source>
</evidence>
<dbReference type="OrthoDB" id="9972196at2759"/>
<evidence type="ECO:0000313" key="3">
    <source>
        <dbReference type="Proteomes" id="UP000266188"/>
    </source>
</evidence>
<dbReference type="Proteomes" id="UP000266188">
    <property type="component" value="Unassembled WGS sequence"/>
</dbReference>
<dbReference type="InterPro" id="IPR019405">
    <property type="entry name" value="Lactonase_7-beta_prop"/>
</dbReference>
<sequence length="404" mass="43005">MTLTTTAKAKDIATLYTTHYSGTVSTLTLSQDSLDSFSLDLTSTKQTCGSMPSWLTFDPSTRTLYCSDEAGGLDGKGSLTALSVDLDYGLTEDAKTSTPGGGVSSVIYEGGDGMRYIAIAHYSGAAVSTYPLPLEPNTPATQIINYNRSDHGPRSQQDTPHPHEVVLDPTGSFILVCDLGSDVVRVYAIDAESGKLNTCPSIERPAGNGPRHGVFWTPISALGGNAMRRSQRTTRDMNPIETMFYMDSELGGTVTAFTVSYPPPSTGGCPFFEEVQEMVPYPEGNMPDDGTPAEIRLRGDSLYVSIRSDQGFAPDDSIATLARSEDGMVALDRLTSAYGKVPRTMVINRVGDLVAIGDQSSSNVAIVRRDPQTGELGEELADLKVGQPGKVGASEGLSSVIWAE</sequence>
<proteinExistence type="inferred from homology"/>
<reference evidence="3" key="1">
    <citation type="submission" date="2017-02" db="EMBL/GenBank/DDBJ databases">
        <authorList>
            <person name="Tafer H."/>
            <person name="Lopandic K."/>
        </authorList>
    </citation>
    <scope>NUCLEOTIDE SEQUENCE [LARGE SCALE GENOMIC DNA]</scope>
    <source>
        <strain evidence="3">CBS 366.77</strain>
    </source>
</reference>
<organism evidence="2 3">
    <name type="scientific">Aspergillus sclerotialis</name>
    <dbReference type="NCBI Taxonomy" id="2070753"/>
    <lineage>
        <taxon>Eukaryota</taxon>
        <taxon>Fungi</taxon>
        <taxon>Dikarya</taxon>
        <taxon>Ascomycota</taxon>
        <taxon>Pezizomycotina</taxon>
        <taxon>Eurotiomycetes</taxon>
        <taxon>Eurotiomycetidae</taxon>
        <taxon>Eurotiales</taxon>
        <taxon>Aspergillaceae</taxon>
        <taxon>Aspergillus</taxon>
        <taxon>Aspergillus subgen. Polypaecilum</taxon>
    </lineage>
</organism>
<dbReference type="GO" id="GO:0017057">
    <property type="term" value="F:6-phosphogluconolactonase activity"/>
    <property type="evidence" value="ECO:0007669"/>
    <property type="project" value="TreeGrafter"/>
</dbReference>
<dbReference type="PANTHER" id="PTHR30344">
    <property type="entry name" value="6-PHOSPHOGLUCONOLACTONASE-RELATED"/>
    <property type="match status" value="1"/>
</dbReference>
<accession>A0A3A2ZT95</accession>
<gene>
    <name evidence="2" type="ORF">PHISCL_07450</name>
</gene>
<dbReference type="InterPro" id="IPR050282">
    <property type="entry name" value="Cycloisomerase_2"/>
</dbReference>
<dbReference type="AlphaFoldDB" id="A0A3A2ZT95"/>
<dbReference type="Pfam" id="PF10282">
    <property type="entry name" value="Lactonase"/>
    <property type="match status" value="1"/>
</dbReference>
<dbReference type="STRING" id="2070753.A0A3A2ZT95"/>
<evidence type="ECO:0008006" key="4">
    <source>
        <dbReference type="Google" id="ProtNLM"/>
    </source>
</evidence>
<name>A0A3A2ZT95_9EURO</name>
<dbReference type="Gene3D" id="2.130.10.10">
    <property type="entry name" value="YVTN repeat-like/Quinoprotein amine dehydrogenase"/>
    <property type="match status" value="1"/>
</dbReference>
<dbReference type="EMBL" id="MVGC01000328">
    <property type="protein sequence ID" value="RJE20211.1"/>
    <property type="molecule type" value="Genomic_DNA"/>
</dbReference>
<comment type="caution">
    <text evidence="2">The sequence shown here is derived from an EMBL/GenBank/DDBJ whole genome shotgun (WGS) entry which is preliminary data.</text>
</comment>
<dbReference type="InterPro" id="IPR015943">
    <property type="entry name" value="WD40/YVTN_repeat-like_dom_sf"/>
</dbReference>
<evidence type="ECO:0000256" key="1">
    <source>
        <dbReference type="ARBA" id="ARBA00005564"/>
    </source>
</evidence>
<protein>
    <recommendedName>
        <fullName evidence="4">6-phosphogluconolactonase</fullName>
    </recommendedName>
</protein>
<dbReference type="PANTHER" id="PTHR30344:SF1">
    <property type="entry name" value="6-PHOSPHOGLUCONOLACTONASE"/>
    <property type="match status" value="1"/>
</dbReference>